<accession>A0A1X7UTH4</accession>
<sequence length="49" mass="5241">SPLQSQVIQQAASVQGSALSVGEQKKHSVYFADCQRVGVSFLPMAVESF</sequence>
<evidence type="ECO:0000313" key="1">
    <source>
        <dbReference type="EnsemblMetazoa" id="Aqu2.1.31295_001"/>
    </source>
</evidence>
<reference evidence="1" key="1">
    <citation type="submission" date="2017-05" db="UniProtKB">
        <authorList>
            <consortium name="EnsemblMetazoa"/>
        </authorList>
    </citation>
    <scope>IDENTIFICATION</scope>
</reference>
<name>A0A1X7UTH4_AMPQE</name>
<protein>
    <submittedName>
        <fullName evidence="1">Uncharacterized protein</fullName>
    </submittedName>
</protein>
<dbReference type="EnsemblMetazoa" id="Aqu2.1.31295_001">
    <property type="protein sequence ID" value="Aqu2.1.31295_001"/>
    <property type="gene ID" value="Aqu2.1.31295"/>
</dbReference>
<dbReference type="AlphaFoldDB" id="A0A1X7UTH4"/>
<organism evidence="1">
    <name type="scientific">Amphimedon queenslandica</name>
    <name type="common">Sponge</name>
    <dbReference type="NCBI Taxonomy" id="400682"/>
    <lineage>
        <taxon>Eukaryota</taxon>
        <taxon>Metazoa</taxon>
        <taxon>Porifera</taxon>
        <taxon>Demospongiae</taxon>
        <taxon>Heteroscleromorpha</taxon>
        <taxon>Haplosclerida</taxon>
        <taxon>Niphatidae</taxon>
        <taxon>Amphimedon</taxon>
    </lineage>
</organism>
<dbReference type="InParanoid" id="A0A1X7UTH4"/>
<proteinExistence type="predicted"/>